<dbReference type="EMBL" id="CP036316">
    <property type="protein sequence ID" value="QDT63914.1"/>
    <property type="molecule type" value="Genomic_DNA"/>
</dbReference>
<sequence>MCIWLRLYILSGLFHWVPATSHVAAAQSQEVISFDTRLKRFCLVNSYWVAGVERSEPPERKLWGLISFDPSHPDLKLQLAEIPLVPAALRRVTSELSVLI</sequence>
<dbReference type="KEGG" id="chya:V22_11420"/>
<accession>A0A517T6B5</accession>
<organism evidence="1 2">
    <name type="scientific">Calycomorphotria hydatis</name>
    <dbReference type="NCBI Taxonomy" id="2528027"/>
    <lineage>
        <taxon>Bacteria</taxon>
        <taxon>Pseudomonadati</taxon>
        <taxon>Planctomycetota</taxon>
        <taxon>Planctomycetia</taxon>
        <taxon>Planctomycetales</taxon>
        <taxon>Planctomycetaceae</taxon>
        <taxon>Calycomorphotria</taxon>
    </lineage>
</organism>
<proteinExistence type="predicted"/>
<dbReference type="Proteomes" id="UP000319976">
    <property type="component" value="Chromosome"/>
</dbReference>
<gene>
    <name evidence="1" type="ORF">V22_11420</name>
</gene>
<reference evidence="1 2" key="1">
    <citation type="submission" date="2019-02" db="EMBL/GenBank/DDBJ databases">
        <title>Deep-cultivation of Planctomycetes and their phenomic and genomic characterization uncovers novel biology.</title>
        <authorList>
            <person name="Wiegand S."/>
            <person name="Jogler M."/>
            <person name="Boedeker C."/>
            <person name="Pinto D."/>
            <person name="Vollmers J."/>
            <person name="Rivas-Marin E."/>
            <person name="Kohn T."/>
            <person name="Peeters S.H."/>
            <person name="Heuer A."/>
            <person name="Rast P."/>
            <person name="Oberbeckmann S."/>
            <person name="Bunk B."/>
            <person name="Jeske O."/>
            <person name="Meyerdierks A."/>
            <person name="Storesund J.E."/>
            <person name="Kallscheuer N."/>
            <person name="Luecker S."/>
            <person name="Lage O.M."/>
            <person name="Pohl T."/>
            <person name="Merkel B.J."/>
            <person name="Hornburger P."/>
            <person name="Mueller R.-W."/>
            <person name="Bruemmer F."/>
            <person name="Labrenz M."/>
            <person name="Spormann A.M."/>
            <person name="Op den Camp H."/>
            <person name="Overmann J."/>
            <person name="Amann R."/>
            <person name="Jetten M.S.M."/>
            <person name="Mascher T."/>
            <person name="Medema M.H."/>
            <person name="Devos D.P."/>
            <person name="Kaster A.-K."/>
            <person name="Ovreas L."/>
            <person name="Rohde M."/>
            <person name="Galperin M.Y."/>
            <person name="Jogler C."/>
        </authorList>
    </citation>
    <scope>NUCLEOTIDE SEQUENCE [LARGE SCALE GENOMIC DNA]</scope>
    <source>
        <strain evidence="1 2">V22</strain>
    </source>
</reference>
<name>A0A517T6B5_9PLAN</name>
<protein>
    <submittedName>
        <fullName evidence="1">Uncharacterized protein</fullName>
    </submittedName>
</protein>
<keyword evidence="2" id="KW-1185">Reference proteome</keyword>
<evidence type="ECO:0000313" key="1">
    <source>
        <dbReference type="EMBL" id="QDT63914.1"/>
    </source>
</evidence>
<evidence type="ECO:0000313" key="2">
    <source>
        <dbReference type="Proteomes" id="UP000319976"/>
    </source>
</evidence>
<dbReference type="AlphaFoldDB" id="A0A517T6B5"/>